<evidence type="ECO:0008006" key="3">
    <source>
        <dbReference type="Google" id="ProtNLM"/>
    </source>
</evidence>
<sequence>MANAISRWRRWLRAVQSRRRQDLQIGKRLLRDYVPCRLLDLGITMPGIEPNSIYFTRQDRVLHRQDINLHICVFNLETKTLKRLPRLSNMKLMDARWFLPGI</sequence>
<gene>
    <name evidence="1" type="ORF">AARE701A_LOCUS8584</name>
</gene>
<proteinExistence type="predicted"/>
<evidence type="ECO:0000313" key="1">
    <source>
        <dbReference type="EMBL" id="CAE5981755.1"/>
    </source>
</evidence>
<accession>A0A8S2A1E4</accession>
<organism evidence="1 2">
    <name type="scientific">Arabidopsis arenosa</name>
    <name type="common">Sand rock-cress</name>
    <name type="synonym">Cardaminopsis arenosa</name>
    <dbReference type="NCBI Taxonomy" id="38785"/>
    <lineage>
        <taxon>Eukaryota</taxon>
        <taxon>Viridiplantae</taxon>
        <taxon>Streptophyta</taxon>
        <taxon>Embryophyta</taxon>
        <taxon>Tracheophyta</taxon>
        <taxon>Spermatophyta</taxon>
        <taxon>Magnoliopsida</taxon>
        <taxon>eudicotyledons</taxon>
        <taxon>Gunneridae</taxon>
        <taxon>Pentapetalae</taxon>
        <taxon>rosids</taxon>
        <taxon>malvids</taxon>
        <taxon>Brassicales</taxon>
        <taxon>Brassicaceae</taxon>
        <taxon>Camelineae</taxon>
        <taxon>Arabidopsis</taxon>
    </lineage>
</organism>
<evidence type="ECO:0000313" key="2">
    <source>
        <dbReference type="Proteomes" id="UP000682877"/>
    </source>
</evidence>
<name>A0A8S2A1E4_ARAAE</name>
<reference evidence="1" key="1">
    <citation type="submission" date="2021-01" db="EMBL/GenBank/DDBJ databases">
        <authorList>
            <person name="Bezrukov I."/>
        </authorList>
    </citation>
    <scope>NUCLEOTIDE SEQUENCE</scope>
</reference>
<protein>
    <recommendedName>
        <fullName evidence="3">DUF295 domain-containing protein</fullName>
    </recommendedName>
</protein>
<dbReference type="EMBL" id="LR999453">
    <property type="protein sequence ID" value="CAE5981755.1"/>
    <property type="molecule type" value="Genomic_DNA"/>
</dbReference>
<dbReference type="Proteomes" id="UP000682877">
    <property type="component" value="Chromosome 3"/>
</dbReference>
<dbReference type="AlphaFoldDB" id="A0A8S2A1E4"/>
<keyword evidence="2" id="KW-1185">Reference proteome</keyword>